<evidence type="ECO:0000313" key="2">
    <source>
        <dbReference type="EMBL" id="ABS69679.1"/>
    </source>
</evidence>
<evidence type="ECO:0000313" key="3">
    <source>
        <dbReference type="Proteomes" id="UP000002417"/>
    </source>
</evidence>
<dbReference type="STRING" id="78245.Xaut_4458"/>
<organism evidence="2 3">
    <name type="scientific">Xanthobacter autotrophicus (strain ATCC BAA-1158 / Py2)</name>
    <dbReference type="NCBI Taxonomy" id="78245"/>
    <lineage>
        <taxon>Bacteria</taxon>
        <taxon>Pseudomonadati</taxon>
        <taxon>Pseudomonadota</taxon>
        <taxon>Alphaproteobacteria</taxon>
        <taxon>Hyphomicrobiales</taxon>
        <taxon>Xanthobacteraceae</taxon>
        <taxon>Xanthobacter</taxon>
    </lineage>
</organism>
<keyword evidence="3" id="KW-1185">Reference proteome</keyword>
<dbReference type="EMBL" id="CP000781">
    <property type="protein sequence ID" value="ABS69679.1"/>
    <property type="molecule type" value="Genomic_DNA"/>
</dbReference>
<accession>A7INT3</accession>
<reference evidence="2 3" key="1">
    <citation type="submission" date="2007-07" db="EMBL/GenBank/DDBJ databases">
        <title>Complete sequence of chromosome of Xanthobacter autotrophicus Py2.</title>
        <authorList>
            <consortium name="US DOE Joint Genome Institute"/>
            <person name="Copeland A."/>
            <person name="Lucas S."/>
            <person name="Lapidus A."/>
            <person name="Barry K."/>
            <person name="Glavina del Rio T."/>
            <person name="Hammon N."/>
            <person name="Israni S."/>
            <person name="Dalin E."/>
            <person name="Tice H."/>
            <person name="Pitluck S."/>
            <person name="Sims D."/>
            <person name="Brettin T."/>
            <person name="Bruce D."/>
            <person name="Detter J.C."/>
            <person name="Han C."/>
            <person name="Tapia R."/>
            <person name="Brainard J."/>
            <person name="Schmutz J."/>
            <person name="Larimer F."/>
            <person name="Land M."/>
            <person name="Hauser L."/>
            <person name="Kyrpides N."/>
            <person name="Kim E."/>
            <person name="Ensigns S.A."/>
            <person name="Richardson P."/>
        </authorList>
    </citation>
    <scope>NUCLEOTIDE SEQUENCE [LARGE SCALE GENOMIC DNA]</scope>
    <source>
        <strain evidence="3">ATCC BAA-1158 / Py2</strain>
    </source>
</reference>
<sequence length="87" mass="9328">MVKPLGDPPATAERWGLAHPHHGLLKAAEQIDHRNRDQKNGESGTRDAPAGAAMGIALAQIHDGIIDLFTCPRGTRCVAHCTMIKVL</sequence>
<protein>
    <submittedName>
        <fullName evidence="2">Uncharacterized protein</fullName>
    </submittedName>
</protein>
<dbReference type="AlphaFoldDB" id="A7INT3"/>
<evidence type="ECO:0000256" key="1">
    <source>
        <dbReference type="SAM" id="MobiDB-lite"/>
    </source>
</evidence>
<dbReference type="KEGG" id="xau:Xaut_4458"/>
<dbReference type="HOGENOM" id="CLU_2482557_0_0_5"/>
<gene>
    <name evidence="2" type="ordered locus">Xaut_4458</name>
</gene>
<name>A7INT3_XANP2</name>
<proteinExistence type="predicted"/>
<feature type="region of interest" description="Disordered" evidence="1">
    <location>
        <begin position="29"/>
        <end position="49"/>
    </location>
</feature>
<dbReference type="Proteomes" id="UP000002417">
    <property type="component" value="Chromosome"/>
</dbReference>
<feature type="compositionally biased region" description="Basic and acidic residues" evidence="1">
    <location>
        <begin position="29"/>
        <end position="40"/>
    </location>
</feature>